<keyword evidence="1" id="KW-1133">Transmembrane helix</keyword>
<reference evidence="2 3" key="1">
    <citation type="submission" date="2024-04" db="EMBL/GenBank/DDBJ databases">
        <title>Tritrichomonas musculus Genome.</title>
        <authorList>
            <person name="Alves-Ferreira E."/>
            <person name="Grigg M."/>
            <person name="Lorenzi H."/>
            <person name="Galac M."/>
        </authorList>
    </citation>
    <scope>NUCLEOTIDE SEQUENCE [LARGE SCALE GENOMIC DNA]</scope>
    <source>
        <strain evidence="2 3">EAF2021</strain>
    </source>
</reference>
<keyword evidence="2" id="KW-0012">Acyltransferase</keyword>
<evidence type="ECO:0000313" key="2">
    <source>
        <dbReference type="EMBL" id="KAK8849275.1"/>
    </source>
</evidence>
<feature type="transmembrane region" description="Helical" evidence="1">
    <location>
        <begin position="70"/>
        <end position="90"/>
    </location>
</feature>
<sequence>MFSLFAQLVFLLSSYPLARWVLPHIKTRKNSLILHISLGLVVCSLIFRIRIILALTMATIGYLLLDKNPYCTFVVTFFMNISIHLLQLYNPVHRKVNTLTKMIFFKIVATSFNLADGRSFKTKGKDFTPRQKNCYLTKKPTFYEWIAYCFTPFGANSPSFYEFRLFEYILDVGQNERKVSEKSQSKAISCIKQCFVHFIIYYSFRHYFNLSYYQSEFFLSLNIVFRILLVLFLGVIIYSRFFMLWKAVDAGLFEVGLFDIPNIEEEEFTSLSLLNLLSTSTIKDYGKAFNHTNSLFWSNYLTSRGPDSGLSPTAVKIISTIVKPTTKGLYGAYLLSPIEKKLYGVAEPFIEVIASHFSDNVFWAKYVFTQVFMIASKSSVRFKTIYAFYYVNYVIYFFFWIAALITIIVGFVVKKIEKTKNEKEKKD</sequence>
<dbReference type="EMBL" id="JAPFFF010000026">
    <property type="protein sequence ID" value="KAK8849275.1"/>
    <property type="molecule type" value="Genomic_DNA"/>
</dbReference>
<dbReference type="Proteomes" id="UP001470230">
    <property type="component" value="Unassembled WGS sequence"/>
</dbReference>
<feature type="transmembrane region" description="Helical" evidence="1">
    <location>
        <begin position="387"/>
        <end position="413"/>
    </location>
</feature>
<evidence type="ECO:0000256" key="1">
    <source>
        <dbReference type="SAM" id="Phobius"/>
    </source>
</evidence>
<dbReference type="PANTHER" id="PTHR13906">
    <property type="entry name" value="PORCUPINE"/>
    <property type="match status" value="1"/>
</dbReference>
<proteinExistence type="predicted"/>
<keyword evidence="1" id="KW-0812">Transmembrane</keyword>
<keyword evidence="3" id="KW-1185">Reference proteome</keyword>
<feature type="transmembrane region" description="Helical" evidence="1">
    <location>
        <begin position="217"/>
        <end position="238"/>
    </location>
</feature>
<protein>
    <submittedName>
        <fullName evidence="2">Lysophosphatidylcholine acyltransferase 3</fullName>
    </submittedName>
</protein>
<accession>A0ABR2HMH5</accession>
<feature type="transmembrane region" description="Helical" evidence="1">
    <location>
        <begin position="32"/>
        <end position="58"/>
    </location>
</feature>
<evidence type="ECO:0000313" key="3">
    <source>
        <dbReference type="Proteomes" id="UP001470230"/>
    </source>
</evidence>
<dbReference type="PANTHER" id="PTHR13906:SF4">
    <property type="entry name" value="LYSOPHOSPHOLIPID ACYLTRANSFERASE 6"/>
    <property type="match status" value="1"/>
</dbReference>
<keyword evidence="2" id="KW-0808">Transferase</keyword>
<comment type="caution">
    <text evidence="2">The sequence shown here is derived from an EMBL/GenBank/DDBJ whole genome shotgun (WGS) entry which is preliminary data.</text>
</comment>
<dbReference type="GO" id="GO:0016746">
    <property type="term" value="F:acyltransferase activity"/>
    <property type="evidence" value="ECO:0007669"/>
    <property type="project" value="UniProtKB-KW"/>
</dbReference>
<name>A0ABR2HMH5_9EUKA</name>
<dbReference type="InterPro" id="IPR049941">
    <property type="entry name" value="LPLAT_7/PORCN-like"/>
</dbReference>
<organism evidence="2 3">
    <name type="scientific">Tritrichomonas musculus</name>
    <dbReference type="NCBI Taxonomy" id="1915356"/>
    <lineage>
        <taxon>Eukaryota</taxon>
        <taxon>Metamonada</taxon>
        <taxon>Parabasalia</taxon>
        <taxon>Tritrichomonadida</taxon>
        <taxon>Tritrichomonadidae</taxon>
        <taxon>Tritrichomonas</taxon>
    </lineage>
</organism>
<gene>
    <name evidence="2" type="ORF">M9Y10_018643</name>
</gene>
<keyword evidence="1" id="KW-0472">Membrane</keyword>